<keyword evidence="4" id="KW-0833">Ubl conjugation pathway</keyword>
<evidence type="ECO:0000256" key="4">
    <source>
        <dbReference type="ARBA" id="ARBA00022786"/>
    </source>
</evidence>
<dbReference type="SMART" id="SM00184">
    <property type="entry name" value="RING"/>
    <property type="match status" value="1"/>
</dbReference>
<dbReference type="InterPro" id="IPR024766">
    <property type="entry name" value="Znf_RING_H2"/>
</dbReference>
<accession>A0A6A5YUM5</accession>
<comment type="pathway">
    <text evidence="1">Protein modification; protein ubiquitination.</text>
</comment>
<sequence>MTPARTSLDDSVQHGLEVVQCSICKEDIVSLNPIENSNNGGMVRIRQCGHEFHRACLLHWLHYQVTCPTCRRVLYMSSEPSALRLGGYTQEVKVFVERMTREFIEDPTWAMSFYPQFLEFLESREHPLAQETIQELCIWLDLYLVDAALDVANREA</sequence>
<protein>
    <recommendedName>
        <fullName evidence="7">RING-type domain-containing protein</fullName>
    </recommendedName>
</protein>
<evidence type="ECO:0000256" key="2">
    <source>
        <dbReference type="ARBA" id="ARBA00022723"/>
    </source>
</evidence>
<evidence type="ECO:0000313" key="9">
    <source>
        <dbReference type="Proteomes" id="UP000799770"/>
    </source>
</evidence>
<evidence type="ECO:0000256" key="5">
    <source>
        <dbReference type="ARBA" id="ARBA00022833"/>
    </source>
</evidence>
<keyword evidence="2" id="KW-0479">Metal-binding</keyword>
<dbReference type="GO" id="GO:0016567">
    <property type="term" value="P:protein ubiquitination"/>
    <property type="evidence" value="ECO:0007669"/>
    <property type="project" value="UniProtKB-UniPathway"/>
</dbReference>
<dbReference type="GO" id="GO:0043161">
    <property type="term" value="P:proteasome-mediated ubiquitin-dependent protein catabolic process"/>
    <property type="evidence" value="ECO:0007669"/>
    <property type="project" value="TreeGrafter"/>
</dbReference>
<dbReference type="Pfam" id="PF12678">
    <property type="entry name" value="zf-rbx1"/>
    <property type="match status" value="1"/>
</dbReference>
<name>A0A6A5YUM5_9PLEO</name>
<organism evidence="8 9">
    <name type="scientific">Lophiotrema nucula</name>
    <dbReference type="NCBI Taxonomy" id="690887"/>
    <lineage>
        <taxon>Eukaryota</taxon>
        <taxon>Fungi</taxon>
        <taxon>Dikarya</taxon>
        <taxon>Ascomycota</taxon>
        <taxon>Pezizomycotina</taxon>
        <taxon>Dothideomycetes</taxon>
        <taxon>Pleosporomycetidae</taxon>
        <taxon>Pleosporales</taxon>
        <taxon>Lophiotremataceae</taxon>
        <taxon>Lophiotrema</taxon>
    </lineage>
</organism>
<evidence type="ECO:0000256" key="3">
    <source>
        <dbReference type="ARBA" id="ARBA00022771"/>
    </source>
</evidence>
<dbReference type="GO" id="GO:0061630">
    <property type="term" value="F:ubiquitin protein ligase activity"/>
    <property type="evidence" value="ECO:0007669"/>
    <property type="project" value="UniProtKB-EC"/>
</dbReference>
<dbReference type="OrthoDB" id="8062037at2759"/>
<dbReference type="Proteomes" id="UP000799770">
    <property type="component" value="Unassembled WGS sequence"/>
</dbReference>
<gene>
    <name evidence="8" type="ORF">BDV96DRAFT_604297</name>
</gene>
<evidence type="ECO:0000256" key="1">
    <source>
        <dbReference type="ARBA" id="ARBA00004906"/>
    </source>
</evidence>
<dbReference type="InterPro" id="IPR013083">
    <property type="entry name" value="Znf_RING/FYVE/PHD"/>
</dbReference>
<dbReference type="PROSITE" id="PS50089">
    <property type="entry name" value="ZF_RING_2"/>
    <property type="match status" value="1"/>
</dbReference>
<keyword evidence="3 6" id="KW-0863">Zinc-finger</keyword>
<feature type="domain" description="RING-type" evidence="7">
    <location>
        <begin position="21"/>
        <end position="71"/>
    </location>
</feature>
<evidence type="ECO:0000313" key="8">
    <source>
        <dbReference type="EMBL" id="KAF2110237.1"/>
    </source>
</evidence>
<proteinExistence type="predicted"/>
<evidence type="ECO:0000259" key="7">
    <source>
        <dbReference type="PROSITE" id="PS50089"/>
    </source>
</evidence>
<dbReference type="SUPFAM" id="SSF57850">
    <property type="entry name" value="RING/U-box"/>
    <property type="match status" value="1"/>
</dbReference>
<dbReference type="EMBL" id="ML977339">
    <property type="protein sequence ID" value="KAF2110237.1"/>
    <property type="molecule type" value="Genomic_DNA"/>
</dbReference>
<dbReference type="GO" id="GO:0005789">
    <property type="term" value="C:endoplasmic reticulum membrane"/>
    <property type="evidence" value="ECO:0007669"/>
    <property type="project" value="UniProtKB-SubCell"/>
</dbReference>
<dbReference type="Gene3D" id="3.30.40.10">
    <property type="entry name" value="Zinc/RING finger domain, C3HC4 (zinc finger)"/>
    <property type="match status" value="1"/>
</dbReference>
<dbReference type="GO" id="GO:0008270">
    <property type="term" value="F:zinc ion binding"/>
    <property type="evidence" value="ECO:0007669"/>
    <property type="project" value="UniProtKB-KW"/>
</dbReference>
<keyword evidence="9" id="KW-1185">Reference proteome</keyword>
<evidence type="ECO:0000256" key="6">
    <source>
        <dbReference type="PROSITE-ProRule" id="PRU00175"/>
    </source>
</evidence>
<dbReference type="InterPro" id="IPR001841">
    <property type="entry name" value="Znf_RING"/>
</dbReference>
<keyword evidence="5" id="KW-0862">Zinc</keyword>
<dbReference type="GO" id="GO:0036503">
    <property type="term" value="P:ERAD pathway"/>
    <property type="evidence" value="ECO:0007669"/>
    <property type="project" value="TreeGrafter"/>
</dbReference>
<dbReference type="AlphaFoldDB" id="A0A6A5YUM5"/>
<dbReference type="PANTHER" id="PTHR22763:SF184">
    <property type="entry name" value="E3 UBIQUITIN-PROTEIN LIGASE SYNOVIOLIN"/>
    <property type="match status" value="1"/>
</dbReference>
<reference evidence="8" key="1">
    <citation type="journal article" date="2020" name="Stud. Mycol.">
        <title>101 Dothideomycetes genomes: a test case for predicting lifestyles and emergence of pathogens.</title>
        <authorList>
            <person name="Haridas S."/>
            <person name="Albert R."/>
            <person name="Binder M."/>
            <person name="Bloem J."/>
            <person name="Labutti K."/>
            <person name="Salamov A."/>
            <person name="Andreopoulos B."/>
            <person name="Baker S."/>
            <person name="Barry K."/>
            <person name="Bills G."/>
            <person name="Bluhm B."/>
            <person name="Cannon C."/>
            <person name="Castanera R."/>
            <person name="Culley D."/>
            <person name="Daum C."/>
            <person name="Ezra D."/>
            <person name="Gonzalez J."/>
            <person name="Henrissat B."/>
            <person name="Kuo A."/>
            <person name="Liang C."/>
            <person name="Lipzen A."/>
            <person name="Lutzoni F."/>
            <person name="Magnuson J."/>
            <person name="Mondo S."/>
            <person name="Nolan M."/>
            <person name="Ohm R."/>
            <person name="Pangilinan J."/>
            <person name="Park H.-J."/>
            <person name="Ramirez L."/>
            <person name="Alfaro M."/>
            <person name="Sun H."/>
            <person name="Tritt A."/>
            <person name="Yoshinaga Y."/>
            <person name="Zwiers L.-H."/>
            <person name="Turgeon B."/>
            <person name="Goodwin S."/>
            <person name="Spatafora J."/>
            <person name="Crous P."/>
            <person name="Grigoriev I."/>
        </authorList>
    </citation>
    <scope>NUCLEOTIDE SEQUENCE</scope>
    <source>
        <strain evidence="8">CBS 627.86</strain>
    </source>
</reference>
<dbReference type="PANTHER" id="PTHR22763">
    <property type="entry name" value="RING ZINC FINGER PROTEIN"/>
    <property type="match status" value="1"/>
</dbReference>
<dbReference type="UniPathway" id="UPA00143"/>
<dbReference type="InterPro" id="IPR050731">
    <property type="entry name" value="HRD1_E3_ubiq-ligases"/>
</dbReference>